<dbReference type="Proteomes" id="UP001575105">
    <property type="component" value="Unassembled WGS sequence"/>
</dbReference>
<comment type="caution">
    <text evidence="2">The sequence shown here is derived from an EMBL/GenBank/DDBJ whole genome shotgun (WGS) entry which is preliminary data.</text>
</comment>
<protein>
    <submittedName>
        <fullName evidence="2">Cupin domain-containing protein</fullName>
    </submittedName>
</protein>
<proteinExistence type="predicted"/>
<name>A0ABV4U3G9_9BACT</name>
<reference evidence="2 3" key="1">
    <citation type="submission" date="2024-08" db="EMBL/GenBank/DDBJ databases">
        <title>Whole-genome sequencing of halo(alkali)philic microorganisms from hypersaline lakes.</title>
        <authorList>
            <person name="Sorokin D.Y."/>
            <person name="Merkel A.Y."/>
            <person name="Messina E."/>
            <person name="Yakimov M."/>
        </authorList>
    </citation>
    <scope>NUCLEOTIDE SEQUENCE [LARGE SCALE GENOMIC DNA]</scope>
    <source>
        <strain evidence="2 3">AB-hyl4</strain>
    </source>
</reference>
<dbReference type="Pfam" id="PF07883">
    <property type="entry name" value="Cupin_2"/>
    <property type="match status" value="1"/>
</dbReference>
<dbReference type="InterPro" id="IPR014710">
    <property type="entry name" value="RmlC-like_jellyroll"/>
</dbReference>
<keyword evidence="3" id="KW-1185">Reference proteome</keyword>
<evidence type="ECO:0000313" key="3">
    <source>
        <dbReference type="Proteomes" id="UP001575105"/>
    </source>
</evidence>
<dbReference type="Gene3D" id="2.60.120.10">
    <property type="entry name" value="Jelly Rolls"/>
    <property type="match status" value="1"/>
</dbReference>
<dbReference type="SUPFAM" id="SSF51182">
    <property type="entry name" value="RmlC-like cupins"/>
    <property type="match status" value="1"/>
</dbReference>
<feature type="domain" description="Cupin type-2" evidence="1">
    <location>
        <begin position="25"/>
        <end position="87"/>
    </location>
</feature>
<gene>
    <name evidence="2" type="ORF">ACERK3_07435</name>
</gene>
<dbReference type="RefSeq" id="WP_425345056.1">
    <property type="nucleotide sequence ID" value="NZ_JBGUBD010000004.1"/>
</dbReference>
<evidence type="ECO:0000313" key="2">
    <source>
        <dbReference type="EMBL" id="MFA9478129.1"/>
    </source>
</evidence>
<sequence>MPKTTTSENKFPSWCEVSHYGIARHEPGAEIELHFHDCNECWIIIEGRGIATSEGKTYELGPGDMLMTRAGDEHAMKVTEKMTTVFLYGVMPPGGRIGHLHRGVDQPLP</sequence>
<organism evidence="2 3">
    <name type="scientific">Natronomicrosphaera hydrolytica</name>
    <dbReference type="NCBI Taxonomy" id="3242702"/>
    <lineage>
        <taxon>Bacteria</taxon>
        <taxon>Pseudomonadati</taxon>
        <taxon>Planctomycetota</taxon>
        <taxon>Phycisphaerae</taxon>
        <taxon>Phycisphaerales</taxon>
        <taxon>Phycisphaeraceae</taxon>
        <taxon>Natronomicrosphaera</taxon>
    </lineage>
</organism>
<evidence type="ECO:0000259" key="1">
    <source>
        <dbReference type="Pfam" id="PF07883"/>
    </source>
</evidence>
<dbReference type="InterPro" id="IPR011051">
    <property type="entry name" value="RmlC_Cupin_sf"/>
</dbReference>
<accession>A0ABV4U3G9</accession>
<dbReference type="InterPro" id="IPR013096">
    <property type="entry name" value="Cupin_2"/>
</dbReference>
<dbReference type="EMBL" id="JBGUBD010000004">
    <property type="protein sequence ID" value="MFA9478129.1"/>
    <property type="molecule type" value="Genomic_DNA"/>
</dbReference>